<gene>
    <name evidence="1" type="ORF">LCGC14_1298040</name>
</gene>
<dbReference type="AlphaFoldDB" id="A0A0F9KQR7"/>
<protein>
    <submittedName>
        <fullName evidence="1">Uncharacterized protein</fullName>
    </submittedName>
</protein>
<sequence length="220" mass="25661">MDFLERNYKILEQRMVEQIEVILGYGQTLIDKEIKAGVLNVIVKPIIKSIYKYYSDKEVRVGKLEQLRITLDIAKALVNNGDSSKERFDKIIDENFPIYLKTDLTGRQCKENHENYQKLLEITKKSFISQVEEIILFLKVKKEKITDWDDLLRATFATKEIAYQALKRQLDYNEQGILIVEEDDSILKVLVGKKVILSVLIKGFDLVKKQLIEDLDSIFN</sequence>
<dbReference type="EMBL" id="LAZR01007550">
    <property type="protein sequence ID" value="KKM84549.1"/>
    <property type="molecule type" value="Genomic_DNA"/>
</dbReference>
<accession>A0A0F9KQR7</accession>
<comment type="caution">
    <text evidence="1">The sequence shown here is derived from an EMBL/GenBank/DDBJ whole genome shotgun (WGS) entry which is preliminary data.</text>
</comment>
<organism evidence="1">
    <name type="scientific">marine sediment metagenome</name>
    <dbReference type="NCBI Taxonomy" id="412755"/>
    <lineage>
        <taxon>unclassified sequences</taxon>
        <taxon>metagenomes</taxon>
        <taxon>ecological metagenomes</taxon>
    </lineage>
</organism>
<proteinExistence type="predicted"/>
<evidence type="ECO:0000313" key="1">
    <source>
        <dbReference type="EMBL" id="KKM84549.1"/>
    </source>
</evidence>
<name>A0A0F9KQR7_9ZZZZ</name>
<reference evidence="1" key="1">
    <citation type="journal article" date="2015" name="Nature">
        <title>Complex archaea that bridge the gap between prokaryotes and eukaryotes.</title>
        <authorList>
            <person name="Spang A."/>
            <person name="Saw J.H."/>
            <person name="Jorgensen S.L."/>
            <person name="Zaremba-Niedzwiedzka K."/>
            <person name="Martijn J."/>
            <person name="Lind A.E."/>
            <person name="van Eijk R."/>
            <person name="Schleper C."/>
            <person name="Guy L."/>
            <person name="Ettema T.J."/>
        </authorList>
    </citation>
    <scope>NUCLEOTIDE SEQUENCE</scope>
</reference>